<sequence length="725" mass="79591">MGQSKSTVQHERIGILSSRRHSALCLRLTLIVVMSLSYVSHAISELKPPDYYECRLDSIFPAGGQQGTTVTVELHGRKGKGGLAAPQKILIEGPPGITVSDLKAISKNDTVQAKFTIANDAPPGRRWVRVVNEQSGITNFGHFVVSGLSEHIEKEPNNELDKAESMKLPVVVNGQINPKADMDCFRFSAKQGQKLVIAVAAHSLDVHGSGSNWGITDFTLELLDEQGVVIAESLDEVGYDPMIHFEVPTSGIYTARLKLVAYNGYPEAVYRLTIGEVPYVTSVFPPGIQRGKTVEVELRGPNVPAGTRQLISANEGTFFPLQYLALPGATSGQDVPVLLGDDTESVEREPNNERAKANDLEMEAMVYGQFESKDDVDWYRIRLQEKQYVFLQVFAHRFIRSPVDTYLEVFSADGKLLSENDDDGSIGPGFAAYHDFNTTDSGLVFQPKTSGDYYVRVTNSNGTSGSRAVYRLSMKRYGTKPRFALRHFPDAVPIWGPGSTAGLTVRVDWMSSRNFDIDLSIEGLPDGWKGSQAKALGNTKERPKNPYQDRVFLTITAPKDVPVGTTVPFRVVGRVKHKGEVIERVAYPLTWFRTSDTGFFRVAPQAYTTVAKPRDLWLESMIKELTITQGETAKIPVRVHGAANAKEVPLVVNLAEGIKCNLGTPVNIPLSKDGIVNAPLVNTSKIPVGTYAITVAQTWRSDIRVGAPGPCTPIIQLHVQSKKQQ</sequence>
<proteinExistence type="predicted"/>
<gene>
    <name evidence="1" type="ORF">V144x_38990</name>
</gene>
<accession>A0A517VZI4</accession>
<dbReference type="Gene3D" id="2.60.120.380">
    <property type="match status" value="2"/>
</dbReference>
<dbReference type="InterPro" id="IPR013783">
    <property type="entry name" value="Ig-like_fold"/>
</dbReference>
<protein>
    <submittedName>
        <fullName evidence="1">Uncharacterized protein</fullName>
    </submittedName>
</protein>
<dbReference type="EMBL" id="CP037920">
    <property type="protein sequence ID" value="QDT98412.1"/>
    <property type="molecule type" value="Genomic_DNA"/>
</dbReference>
<evidence type="ECO:0000313" key="1">
    <source>
        <dbReference type="EMBL" id="QDT98412.1"/>
    </source>
</evidence>
<dbReference type="AlphaFoldDB" id="A0A517VZI4"/>
<name>A0A517VZI4_9PLAN</name>
<dbReference type="KEGG" id="gaw:V144x_38990"/>
<evidence type="ECO:0000313" key="2">
    <source>
        <dbReference type="Proteomes" id="UP000318704"/>
    </source>
</evidence>
<dbReference type="Gene3D" id="2.60.40.10">
    <property type="entry name" value="Immunoglobulins"/>
    <property type="match status" value="1"/>
</dbReference>
<reference evidence="1 2" key="1">
    <citation type="submission" date="2019-03" db="EMBL/GenBank/DDBJ databases">
        <title>Deep-cultivation of Planctomycetes and their phenomic and genomic characterization uncovers novel biology.</title>
        <authorList>
            <person name="Wiegand S."/>
            <person name="Jogler M."/>
            <person name="Boedeker C."/>
            <person name="Pinto D."/>
            <person name="Vollmers J."/>
            <person name="Rivas-Marin E."/>
            <person name="Kohn T."/>
            <person name="Peeters S.H."/>
            <person name="Heuer A."/>
            <person name="Rast P."/>
            <person name="Oberbeckmann S."/>
            <person name="Bunk B."/>
            <person name="Jeske O."/>
            <person name="Meyerdierks A."/>
            <person name="Storesund J.E."/>
            <person name="Kallscheuer N."/>
            <person name="Luecker S."/>
            <person name="Lage O.M."/>
            <person name="Pohl T."/>
            <person name="Merkel B.J."/>
            <person name="Hornburger P."/>
            <person name="Mueller R.-W."/>
            <person name="Bruemmer F."/>
            <person name="Labrenz M."/>
            <person name="Spormann A.M."/>
            <person name="Op den Camp H."/>
            <person name="Overmann J."/>
            <person name="Amann R."/>
            <person name="Jetten M.S.M."/>
            <person name="Mascher T."/>
            <person name="Medema M.H."/>
            <person name="Devos D.P."/>
            <person name="Kaster A.-K."/>
            <person name="Ovreas L."/>
            <person name="Rohde M."/>
            <person name="Galperin M.Y."/>
            <person name="Jogler C."/>
        </authorList>
    </citation>
    <scope>NUCLEOTIDE SEQUENCE [LARGE SCALE GENOMIC DNA]</scope>
    <source>
        <strain evidence="1 2">V144</strain>
    </source>
</reference>
<dbReference type="NCBIfam" id="NF038127">
    <property type="entry name" value="FDP_fam"/>
    <property type="match status" value="1"/>
</dbReference>
<organism evidence="1 2">
    <name type="scientific">Gimesia aquarii</name>
    <dbReference type="NCBI Taxonomy" id="2527964"/>
    <lineage>
        <taxon>Bacteria</taxon>
        <taxon>Pseudomonadati</taxon>
        <taxon>Planctomycetota</taxon>
        <taxon>Planctomycetia</taxon>
        <taxon>Planctomycetales</taxon>
        <taxon>Planctomycetaceae</taxon>
        <taxon>Gimesia</taxon>
    </lineage>
</organism>
<dbReference type="SUPFAM" id="SSF89260">
    <property type="entry name" value="Collagen-binding domain"/>
    <property type="match status" value="1"/>
</dbReference>
<dbReference type="RefSeq" id="WP_144987043.1">
    <property type="nucleotide sequence ID" value="NZ_CP037920.1"/>
</dbReference>
<dbReference type="Proteomes" id="UP000318704">
    <property type="component" value="Chromosome"/>
</dbReference>